<evidence type="ECO:0000256" key="1">
    <source>
        <dbReference type="ARBA" id="ARBA00023125"/>
    </source>
</evidence>
<evidence type="ECO:0000259" key="4">
    <source>
        <dbReference type="Pfam" id="PF23359"/>
    </source>
</evidence>
<proteinExistence type="predicted"/>
<feature type="compositionally biased region" description="Basic residues" evidence="2">
    <location>
        <begin position="54"/>
        <end position="66"/>
    </location>
</feature>
<feature type="region of interest" description="Disordered" evidence="2">
    <location>
        <begin position="54"/>
        <end position="83"/>
    </location>
</feature>
<evidence type="ECO:0000313" key="5">
    <source>
        <dbReference type="EMBL" id="GGO00520.1"/>
    </source>
</evidence>
<dbReference type="Gene3D" id="4.10.320.10">
    <property type="entry name" value="E3-binding domain"/>
    <property type="match status" value="1"/>
</dbReference>
<dbReference type="InterPro" id="IPR042261">
    <property type="entry name" value="Lsr2-like_dimerization"/>
</dbReference>
<keyword evidence="1" id="KW-0238">DNA-binding</keyword>
<evidence type="ECO:0000313" key="6">
    <source>
        <dbReference type="Proteomes" id="UP000658127"/>
    </source>
</evidence>
<accession>A0ABQ2L4S0</accession>
<organism evidence="5 6">
    <name type="scientific">Nocardia rhizosphaerihabitans</name>
    <dbReference type="NCBI Taxonomy" id="1691570"/>
    <lineage>
        <taxon>Bacteria</taxon>
        <taxon>Bacillati</taxon>
        <taxon>Actinomycetota</taxon>
        <taxon>Actinomycetes</taxon>
        <taxon>Mycobacteriales</taxon>
        <taxon>Nocardiaceae</taxon>
        <taxon>Nocardia</taxon>
    </lineage>
</organism>
<evidence type="ECO:0000259" key="3">
    <source>
        <dbReference type="Pfam" id="PF11774"/>
    </source>
</evidence>
<comment type="caution">
    <text evidence="5">The sequence shown here is derived from an EMBL/GenBank/DDBJ whole genome shotgun (WGS) entry which is preliminary data.</text>
</comment>
<sequence>MARKVVVTLIDDYDGTSTAEETVTFGIDGATYEIDLSTANAATLRKMLDQWIPHARRTGRGKGKPVSRKDHTASNGSRRSDLTAVRAWASENGHQVSRRGRIAAETIQAYQKATA</sequence>
<feature type="domain" description="Lsr2 dimerization" evidence="3">
    <location>
        <begin position="1"/>
        <end position="59"/>
    </location>
</feature>
<evidence type="ECO:0000256" key="2">
    <source>
        <dbReference type="SAM" id="MobiDB-lite"/>
    </source>
</evidence>
<dbReference type="Pfam" id="PF11774">
    <property type="entry name" value="Lsr2"/>
    <property type="match status" value="1"/>
</dbReference>
<dbReference type="InterPro" id="IPR024412">
    <property type="entry name" value="Lsr2_dim_dom"/>
</dbReference>
<name>A0ABQ2L4S0_9NOCA</name>
<dbReference type="InterPro" id="IPR036625">
    <property type="entry name" value="E3-bd_dom_sf"/>
</dbReference>
<dbReference type="Pfam" id="PF23359">
    <property type="entry name" value="Lsr2_DNA-bd"/>
    <property type="match status" value="1"/>
</dbReference>
<protein>
    <submittedName>
        <fullName evidence="5">Nucleoid-associated protein Lsr2</fullName>
    </submittedName>
</protein>
<dbReference type="EMBL" id="BMNE01000016">
    <property type="protein sequence ID" value="GGO00520.1"/>
    <property type="molecule type" value="Genomic_DNA"/>
</dbReference>
<dbReference type="InterPro" id="IPR055370">
    <property type="entry name" value="Lsr2_DNA-bd"/>
</dbReference>
<dbReference type="Gene3D" id="3.30.60.230">
    <property type="entry name" value="Lsr2, dimerization domain"/>
    <property type="match status" value="1"/>
</dbReference>
<gene>
    <name evidence="5" type="primary">lsr2</name>
    <name evidence="5" type="ORF">GCM10011610_69540</name>
</gene>
<feature type="domain" description="Lsr2 DNA-binding" evidence="4">
    <location>
        <begin position="78"/>
        <end position="113"/>
    </location>
</feature>
<keyword evidence="6" id="KW-1185">Reference proteome</keyword>
<dbReference type="RefSeq" id="WP_189034761.1">
    <property type="nucleotide sequence ID" value="NZ_BMNE01000016.1"/>
</dbReference>
<reference evidence="6" key="1">
    <citation type="journal article" date="2019" name="Int. J. Syst. Evol. Microbiol.">
        <title>The Global Catalogue of Microorganisms (GCM) 10K type strain sequencing project: providing services to taxonomists for standard genome sequencing and annotation.</title>
        <authorList>
            <consortium name="The Broad Institute Genomics Platform"/>
            <consortium name="The Broad Institute Genome Sequencing Center for Infectious Disease"/>
            <person name="Wu L."/>
            <person name="Ma J."/>
        </authorList>
    </citation>
    <scope>NUCLEOTIDE SEQUENCE [LARGE SCALE GENOMIC DNA]</scope>
    <source>
        <strain evidence="6">CGMCC 4.7329</strain>
    </source>
</reference>
<dbReference type="Proteomes" id="UP000658127">
    <property type="component" value="Unassembled WGS sequence"/>
</dbReference>